<feature type="region of interest" description="Disordered" evidence="1">
    <location>
        <begin position="285"/>
        <end position="315"/>
    </location>
</feature>
<feature type="signal peptide" evidence="2">
    <location>
        <begin position="1"/>
        <end position="21"/>
    </location>
</feature>
<evidence type="ECO:0000256" key="2">
    <source>
        <dbReference type="SAM" id="SignalP"/>
    </source>
</evidence>
<sequence>MVIRKWVATAALSAVTGLAISATEPATSIPAAGTPAAPMIYTFGTLRTAKADEARAKSAAYLTATHKLDQAAFDKIWANEGRSVLDRTIDSLVLGSPDIAAALKTAKNPDADPPLDAPAFLKDAKADPFFTANVATAYAKALSNKRVYEEALDALKAVQPELVVDPASYYFYKAVSEHALIQKDQAVGSITRLLDDVADTPDRYKMVATLMFFDMQNWSPDAKDLANVGRLMDNSGRRLDLARGGEKTQEIQKKILFRLDEKIKELENQSKGQCNGGQCPNGGECDKPGPGNLNPNNPANDSRIMGGGGDGKVNDKQLKKLGEEWGKLPASERAKAIQEITRDMPPKFRPMIEEYFKSLNKLHNVQP</sequence>
<organism evidence="3 4">
    <name type="scientific">Limnoglobus roseus</name>
    <dbReference type="NCBI Taxonomy" id="2598579"/>
    <lineage>
        <taxon>Bacteria</taxon>
        <taxon>Pseudomonadati</taxon>
        <taxon>Planctomycetota</taxon>
        <taxon>Planctomycetia</taxon>
        <taxon>Gemmatales</taxon>
        <taxon>Gemmataceae</taxon>
        <taxon>Limnoglobus</taxon>
    </lineage>
</organism>
<evidence type="ECO:0000313" key="4">
    <source>
        <dbReference type="Proteomes" id="UP000324974"/>
    </source>
</evidence>
<dbReference type="EMBL" id="CP042425">
    <property type="protein sequence ID" value="QEL14028.1"/>
    <property type="molecule type" value="Genomic_DNA"/>
</dbReference>
<reference evidence="4" key="1">
    <citation type="submission" date="2019-08" db="EMBL/GenBank/DDBJ databases">
        <title>Limnoglobus roseus gen. nov., sp. nov., a novel freshwater planctomycete with a giant genome from the family Gemmataceae.</title>
        <authorList>
            <person name="Kulichevskaya I.S."/>
            <person name="Naumoff D.G."/>
            <person name="Miroshnikov K."/>
            <person name="Ivanova A."/>
            <person name="Philippov D.A."/>
            <person name="Hakobyan A."/>
            <person name="Rijpstra I.C."/>
            <person name="Sinninghe Damste J.S."/>
            <person name="Liesack W."/>
            <person name="Dedysh S.N."/>
        </authorList>
    </citation>
    <scope>NUCLEOTIDE SEQUENCE [LARGE SCALE GENOMIC DNA]</scope>
    <source>
        <strain evidence="4">PX52</strain>
    </source>
</reference>
<keyword evidence="4" id="KW-1185">Reference proteome</keyword>
<keyword evidence="2" id="KW-0732">Signal</keyword>
<evidence type="ECO:0008006" key="5">
    <source>
        <dbReference type="Google" id="ProtNLM"/>
    </source>
</evidence>
<dbReference type="KEGG" id="lrs:PX52LOC_00890"/>
<dbReference type="AlphaFoldDB" id="A0A5C1AAF7"/>
<gene>
    <name evidence="3" type="ORF">PX52LOC_00890</name>
</gene>
<accession>A0A5C1AAF7</accession>
<feature type="chain" id="PRO_5022993019" description="Tetratricopeptide repeat protein" evidence="2">
    <location>
        <begin position="22"/>
        <end position="367"/>
    </location>
</feature>
<name>A0A5C1AAF7_9BACT</name>
<evidence type="ECO:0000313" key="3">
    <source>
        <dbReference type="EMBL" id="QEL14028.1"/>
    </source>
</evidence>
<protein>
    <recommendedName>
        <fullName evidence="5">Tetratricopeptide repeat protein</fullName>
    </recommendedName>
</protein>
<dbReference type="Proteomes" id="UP000324974">
    <property type="component" value="Chromosome"/>
</dbReference>
<feature type="compositionally biased region" description="Low complexity" evidence="1">
    <location>
        <begin position="285"/>
        <end position="298"/>
    </location>
</feature>
<evidence type="ECO:0000256" key="1">
    <source>
        <dbReference type="SAM" id="MobiDB-lite"/>
    </source>
</evidence>
<dbReference type="RefSeq" id="WP_149108951.1">
    <property type="nucleotide sequence ID" value="NZ_CP042425.1"/>
</dbReference>
<dbReference type="OrthoDB" id="276786at2"/>
<proteinExistence type="predicted"/>